<gene>
    <name evidence="1" type="ORF">AWC31_14670</name>
</gene>
<dbReference type="AlphaFoldDB" id="A0A1X2FJH0"/>
<comment type="caution">
    <text evidence="1">The sequence shown here is derived from an EMBL/GenBank/DDBJ whole genome shotgun (WGS) entry which is preliminary data.</text>
</comment>
<protein>
    <submittedName>
        <fullName evidence="1">Uncharacterized protein</fullName>
    </submittedName>
</protein>
<reference evidence="1 2" key="1">
    <citation type="submission" date="2016-01" db="EMBL/GenBank/DDBJ databases">
        <title>The new phylogeny of the genus Mycobacterium.</title>
        <authorList>
            <person name="Tarcisio F."/>
            <person name="Conor M."/>
            <person name="Antonella G."/>
            <person name="Elisabetta G."/>
            <person name="Giulia F.S."/>
            <person name="Sara T."/>
            <person name="Anna F."/>
            <person name="Clotilde B."/>
            <person name="Roberto B."/>
            <person name="Veronica D.S."/>
            <person name="Fabio R."/>
            <person name="Monica P."/>
            <person name="Olivier J."/>
            <person name="Enrico T."/>
            <person name="Nicola S."/>
        </authorList>
    </citation>
    <scope>NUCLEOTIDE SEQUENCE [LARGE SCALE GENOMIC DNA]</scope>
    <source>
        <strain evidence="1 2">ATCC 700010</strain>
    </source>
</reference>
<dbReference type="EMBL" id="LQQA01000005">
    <property type="protein sequence ID" value="ORX18537.1"/>
    <property type="molecule type" value="Genomic_DNA"/>
</dbReference>
<evidence type="ECO:0000313" key="2">
    <source>
        <dbReference type="Proteomes" id="UP000193964"/>
    </source>
</evidence>
<evidence type="ECO:0000313" key="1">
    <source>
        <dbReference type="EMBL" id="ORX18537.1"/>
    </source>
</evidence>
<dbReference type="Proteomes" id="UP000193964">
    <property type="component" value="Unassembled WGS sequence"/>
</dbReference>
<dbReference type="RefSeq" id="WP_085142745.1">
    <property type="nucleotide sequence ID" value="NZ_JACKUA010000023.1"/>
</dbReference>
<organism evidence="1 2">
    <name type="scientific">Mycolicibacterium wolinskyi</name>
    <dbReference type="NCBI Taxonomy" id="59750"/>
    <lineage>
        <taxon>Bacteria</taxon>
        <taxon>Bacillati</taxon>
        <taxon>Actinomycetota</taxon>
        <taxon>Actinomycetes</taxon>
        <taxon>Mycobacteriales</taxon>
        <taxon>Mycobacteriaceae</taxon>
        <taxon>Mycolicibacterium</taxon>
    </lineage>
</organism>
<sequence>MTFVIAKLTDPDAGKLTLVSDTKFTDRNNNTLNRQTLSNPGQKVVIVDDDVVVGFAGDTPAPAVNRVAELRGRSADEIEDALLALSEEMNRTAGLSKSFLVVVRKPNPRIIVIRRGEREDRTAIRTGWIGDPQAFKAFSEVFQDSSAPADLDVERRFVIAMIDLVSSGEVDTVGGYLIRVSGSSDKPFRFASDAAFIMPDDINGTIVQTPEGQTSLEWSLAEGADPTNHLQLSIPGTGQTFGALAQYIPEAGTARLHTHERPGDPAIALAVRSLDELVDTASSKYGQYLDPTVAQRRLQGDRPPPSVMYIRPHR</sequence>
<proteinExistence type="predicted"/>
<accession>A0A1X2FJH0</accession>
<dbReference type="OrthoDB" id="4640239at2"/>
<name>A0A1X2FJH0_9MYCO</name>